<comment type="caution">
    <text evidence="4">The sequence shown here is derived from an EMBL/GenBank/DDBJ whole genome shotgun (WGS) entry which is preliminary data.</text>
</comment>
<dbReference type="OrthoDB" id="5495455at2"/>
<name>A0A2S9YWS3_9BACT</name>
<proteinExistence type="predicted"/>
<feature type="chain" id="PRO_5015500282" evidence="3">
    <location>
        <begin position="20"/>
        <end position="901"/>
    </location>
</feature>
<feature type="region of interest" description="Disordered" evidence="2">
    <location>
        <begin position="617"/>
        <end position="642"/>
    </location>
</feature>
<evidence type="ECO:0000256" key="1">
    <source>
        <dbReference type="SAM" id="Coils"/>
    </source>
</evidence>
<evidence type="ECO:0000313" key="4">
    <source>
        <dbReference type="EMBL" id="PRQ09523.1"/>
    </source>
</evidence>
<dbReference type="Proteomes" id="UP000238823">
    <property type="component" value="Unassembled WGS sequence"/>
</dbReference>
<organism evidence="4 5">
    <name type="scientific">Enhygromyxa salina</name>
    <dbReference type="NCBI Taxonomy" id="215803"/>
    <lineage>
        <taxon>Bacteria</taxon>
        <taxon>Pseudomonadati</taxon>
        <taxon>Myxococcota</taxon>
        <taxon>Polyangia</taxon>
        <taxon>Nannocystales</taxon>
        <taxon>Nannocystaceae</taxon>
        <taxon>Enhygromyxa</taxon>
    </lineage>
</organism>
<evidence type="ECO:0000313" key="5">
    <source>
        <dbReference type="Proteomes" id="UP000238823"/>
    </source>
</evidence>
<feature type="signal peptide" evidence="3">
    <location>
        <begin position="1"/>
        <end position="19"/>
    </location>
</feature>
<dbReference type="AlphaFoldDB" id="A0A2S9YWS3"/>
<evidence type="ECO:0000256" key="3">
    <source>
        <dbReference type="SAM" id="SignalP"/>
    </source>
</evidence>
<feature type="compositionally biased region" description="Pro residues" evidence="2">
    <location>
        <begin position="762"/>
        <end position="771"/>
    </location>
</feature>
<feature type="compositionally biased region" description="Acidic residues" evidence="2">
    <location>
        <begin position="774"/>
        <end position="789"/>
    </location>
</feature>
<dbReference type="EMBL" id="PVNL01000019">
    <property type="protein sequence ID" value="PRQ09523.1"/>
    <property type="molecule type" value="Genomic_DNA"/>
</dbReference>
<feature type="coiled-coil region" evidence="1">
    <location>
        <begin position="645"/>
        <end position="693"/>
    </location>
</feature>
<keyword evidence="1" id="KW-0175">Coiled coil</keyword>
<keyword evidence="3" id="KW-0732">Signal</keyword>
<protein>
    <submittedName>
        <fullName evidence="4">Uncharacterized protein</fullName>
    </submittedName>
</protein>
<gene>
    <name evidence="4" type="ORF">ENSA7_07650</name>
</gene>
<sequence length="901" mass="96998">MAQFFSTAALILTASVVLAPGDPVGISDDPAQTDLELRQVSLELARWEALRALAETEQPIVTAPGPWAADRQVLIERSAAGVRVHVTWKLETIEAGWWTGPLIGPVTGLRVESVTWRGRELGVTHTPAGQDVALEMTARSRGELKLVALVPADQLSGGVNGNFNVWLMPAVRGELRLGTTDAPVGRVPELVADGQARRLINDRFWASEAHLGLSFVEAEQATDTLQGPLAVAQAAVGLTFGDGEVRGRARVSWLVRRGQLDAVSINTAGLGRDLEVAGPNVHKWVRNGERVDIELKDAASGRVDVDLRWTQTVPGGAEVEFAAPRITPQQTYRTETFMQIARDGELEVLPKLSGWSAVARAELPDWASGHIQGTATASFRSDGADRGASFELLRFVPLSGPPVVVDVAAYEIATTDEGRSLVQARYDVRNERASHLRVQLPADSHLLGVRVNGETATPSREPGSTAASTEAWRIPIVRSLESVKGILSFPVEVIFISESDSWAKKESRELQLPTLDAPVAVSRVRVYLPPRYDNRVAVGDFHRVNDFSEGEGITYGLGVGAGAAELGRADELYREALSGWMANDFQRAQASLDELGLLGASSANIEGLQANLDLVQGRGEDKDDEPGNSAQSAVVSRRIKDQAKMRAADDKIALLEKTREAEQLEAQGQYGEAEQKLAEAQQLGDQLAMLEQSESKEQAVYNQRLSSSSARVASKKKRKVSREAEATKSAKAAPSVRTYDFEDDDVDGNLLVIDSEDGGELTPPPPPPEPASTPEEEEELPLLEPDDFDMSVVENDANAPSPVAKARGSRRSSLQELGGGKHKAPRPVESRDERAALVPASPAPDPNAALAGPVATASAVSVHVPAVGEAVLYQHMLLPEGTALTVHLEARRHKRSKRKSK</sequence>
<dbReference type="RefSeq" id="WP_106087838.1">
    <property type="nucleotide sequence ID" value="NZ_PVNL01000019.1"/>
</dbReference>
<evidence type="ECO:0000256" key="2">
    <source>
        <dbReference type="SAM" id="MobiDB-lite"/>
    </source>
</evidence>
<reference evidence="4 5" key="1">
    <citation type="submission" date="2018-03" db="EMBL/GenBank/DDBJ databases">
        <title>Draft Genome Sequences of the Obligatory Marine Myxobacteria Enhygromyxa salina SWB007.</title>
        <authorList>
            <person name="Poehlein A."/>
            <person name="Moghaddam J.A."/>
            <person name="Harms H."/>
            <person name="Alanjari M."/>
            <person name="Koenig G.M."/>
            <person name="Daniel R."/>
            <person name="Schaeberle T.F."/>
        </authorList>
    </citation>
    <scope>NUCLEOTIDE SEQUENCE [LARGE SCALE GENOMIC DNA]</scope>
    <source>
        <strain evidence="4 5">SWB007</strain>
    </source>
</reference>
<feature type="region of interest" description="Disordered" evidence="2">
    <location>
        <begin position="701"/>
        <end position="844"/>
    </location>
</feature>
<accession>A0A2S9YWS3</accession>
<feature type="compositionally biased region" description="Basic and acidic residues" evidence="2">
    <location>
        <begin position="826"/>
        <end position="835"/>
    </location>
</feature>